<evidence type="ECO:0000313" key="1">
    <source>
        <dbReference type="EMBL" id="GBN49633.1"/>
    </source>
</evidence>
<reference evidence="1 2" key="1">
    <citation type="journal article" date="2019" name="Sci. Rep.">
        <title>Orb-weaving spider Araneus ventricosus genome elucidates the spidroin gene catalogue.</title>
        <authorList>
            <person name="Kono N."/>
            <person name="Nakamura H."/>
            <person name="Ohtoshi R."/>
            <person name="Moran D.A.P."/>
            <person name="Shinohara A."/>
            <person name="Yoshida Y."/>
            <person name="Fujiwara M."/>
            <person name="Mori M."/>
            <person name="Tomita M."/>
            <person name="Arakawa K."/>
        </authorList>
    </citation>
    <scope>NUCLEOTIDE SEQUENCE [LARGE SCALE GENOMIC DNA]</scope>
</reference>
<dbReference type="OrthoDB" id="6419573at2759"/>
<organism evidence="1 2">
    <name type="scientific">Araneus ventricosus</name>
    <name type="common">Orbweaver spider</name>
    <name type="synonym">Epeira ventricosa</name>
    <dbReference type="NCBI Taxonomy" id="182803"/>
    <lineage>
        <taxon>Eukaryota</taxon>
        <taxon>Metazoa</taxon>
        <taxon>Ecdysozoa</taxon>
        <taxon>Arthropoda</taxon>
        <taxon>Chelicerata</taxon>
        <taxon>Arachnida</taxon>
        <taxon>Araneae</taxon>
        <taxon>Araneomorphae</taxon>
        <taxon>Entelegynae</taxon>
        <taxon>Araneoidea</taxon>
        <taxon>Araneidae</taxon>
        <taxon>Araneus</taxon>
    </lineage>
</organism>
<comment type="caution">
    <text evidence="1">The sequence shown here is derived from an EMBL/GenBank/DDBJ whole genome shotgun (WGS) entry which is preliminary data.</text>
</comment>
<accession>A0A4Y2PF77</accession>
<sequence length="296" mass="34325">MAAARGLFQHVAKTKPDVYEQILNVIRPHSLENVIHFLQEYLEHSVPDLNIFNQHPHRISDFCLQFVLAIRKRFPTAGDAFGIHLTCRVTKSNTQSTLDSKHMKTLADTDQTYQVDKPLRYELTRFTNQTQVFEMSSRHVYSTVWTRDYSSSELLHRLPNAGKLERGCEANKAANAEGKLLYVSTFTYLVVEPDRVLYKSTKEWYGLLRRLDARRVVAFSDIRTIYHKCGIVSYFFNLMLVVERRLFQGNMQGSHAKDVATIMKYQCRSGQQLPMTRNGLEKNPIRPQFEILAFEA</sequence>
<dbReference type="AlphaFoldDB" id="A0A4Y2PF77"/>
<dbReference type="Proteomes" id="UP000499080">
    <property type="component" value="Unassembled WGS sequence"/>
</dbReference>
<name>A0A4Y2PF77_ARAVE</name>
<keyword evidence="2" id="KW-1185">Reference proteome</keyword>
<proteinExistence type="predicted"/>
<protein>
    <submittedName>
        <fullName evidence="1">Uncharacterized protein</fullName>
    </submittedName>
</protein>
<evidence type="ECO:0000313" key="2">
    <source>
        <dbReference type="Proteomes" id="UP000499080"/>
    </source>
</evidence>
<gene>
    <name evidence="1" type="ORF">AVEN_160526_1</name>
</gene>
<dbReference type="EMBL" id="BGPR01011107">
    <property type="protein sequence ID" value="GBN49633.1"/>
    <property type="molecule type" value="Genomic_DNA"/>
</dbReference>